<proteinExistence type="predicted"/>
<dbReference type="Proteomes" id="UP000245880">
    <property type="component" value="Unassembled WGS sequence"/>
</dbReference>
<dbReference type="AlphaFoldDB" id="A0A316B8A6"/>
<evidence type="ECO:0000313" key="2">
    <source>
        <dbReference type="Proteomes" id="UP000245880"/>
    </source>
</evidence>
<accession>A0A316B8A6</accession>
<name>A0A316B8A6_9BACT</name>
<sequence>MKRFIIAGFLFLSLAACEKNENEAVPLPDLEVEKVSASHRTSVRTTGNTLQVELVAINDSRCPVNVNCVWAGSAALRFKVYDAQSETEVALDFSGADKTKNSVSFNLNGQGYLLRVSEVMPYPETSATPELSDYTVSVTIEKK</sequence>
<dbReference type="EMBL" id="QGDT01000003">
    <property type="protein sequence ID" value="PWJ58817.1"/>
    <property type="molecule type" value="Genomic_DNA"/>
</dbReference>
<organism evidence="1 2">
    <name type="scientific">Dyadobacter jejuensis</name>
    <dbReference type="NCBI Taxonomy" id="1082580"/>
    <lineage>
        <taxon>Bacteria</taxon>
        <taxon>Pseudomonadati</taxon>
        <taxon>Bacteroidota</taxon>
        <taxon>Cytophagia</taxon>
        <taxon>Cytophagales</taxon>
        <taxon>Spirosomataceae</taxon>
        <taxon>Dyadobacter</taxon>
    </lineage>
</organism>
<gene>
    <name evidence="1" type="ORF">CLV98_103184</name>
</gene>
<reference evidence="1 2" key="1">
    <citation type="submission" date="2018-03" db="EMBL/GenBank/DDBJ databases">
        <title>Genomic Encyclopedia of Archaeal and Bacterial Type Strains, Phase II (KMG-II): from individual species to whole genera.</title>
        <authorList>
            <person name="Goeker M."/>
        </authorList>
    </citation>
    <scope>NUCLEOTIDE SEQUENCE [LARGE SCALE GENOMIC DNA]</scope>
    <source>
        <strain evidence="1 2">DSM 100346</strain>
    </source>
</reference>
<protein>
    <submittedName>
        <fullName evidence="1">Uncharacterized protein</fullName>
    </submittedName>
</protein>
<keyword evidence="2" id="KW-1185">Reference proteome</keyword>
<dbReference type="RefSeq" id="WP_109673751.1">
    <property type="nucleotide sequence ID" value="NZ_QGDT01000003.1"/>
</dbReference>
<comment type="caution">
    <text evidence="1">The sequence shown here is derived from an EMBL/GenBank/DDBJ whole genome shotgun (WGS) entry which is preliminary data.</text>
</comment>
<evidence type="ECO:0000313" key="1">
    <source>
        <dbReference type="EMBL" id="PWJ58817.1"/>
    </source>
</evidence>
<dbReference type="PROSITE" id="PS51257">
    <property type="entry name" value="PROKAR_LIPOPROTEIN"/>
    <property type="match status" value="1"/>
</dbReference>
<dbReference type="OrthoDB" id="163809at2"/>